<dbReference type="Proteomes" id="UP001139011">
    <property type="component" value="Unassembled WGS sequence"/>
</dbReference>
<keyword evidence="2" id="KW-1185">Reference proteome</keyword>
<proteinExistence type="predicted"/>
<evidence type="ECO:0000313" key="2">
    <source>
        <dbReference type="Proteomes" id="UP001139011"/>
    </source>
</evidence>
<accession>A0A9X1XG75</accession>
<evidence type="ECO:0000313" key="1">
    <source>
        <dbReference type="EMBL" id="MCK6259591.1"/>
    </source>
</evidence>
<sequence length="97" mass="10688">MKNIMLKASPLILSLALLTGCGSGGDIEESMAVQLENNQKMTEQFSKYQDGLKESVLHPEKQEDVEFWLVEPKEKLDTSTVISVIDGDTFKIGSVKG</sequence>
<dbReference type="EMBL" id="JAIWJX010000004">
    <property type="protein sequence ID" value="MCK6259591.1"/>
    <property type="molecule type" value="Genomic_DNA"/>
</dbReference>
<organism evidence="1 2">
    <name type="scientific">Fictibacillus marinisediminis</name>
    <dbReference type="NCBI Taxonomy" id="2878389"/>
    <lineage>
        <taxon>Bacteria</taxon>
        <taxon>Bacillati</taxon>
        <taxon>Bacillota</taxon>
        <taxon>Bacilli</taxon>
        <taxon>Bacillales</taxon>
        <taxon>Fictibacillaceae</taxon>
        <taxon>Fictibacillus</taxon>
    </lineage>
</organism>
<dbReference type="PROSITE" id="PS51257">
    <property type="entry name" value="PROKAR_LIPOPROTEIN"/>
    <property type="match status" value="1"/>
</dbReference>
<reference evidence="1" key="1">
    <citation type="submission" date="2021-09" db="EMBL/GenBank/DDBJ databases">
        <title>Genome analysis of Fictibacillus sp. KIGAM418 isolated from marine sediment.</title>
        <authorList>
            <person name="Seo M.-J."/>
            <person name="Cho E.-S."/>
            <person name="Hwang C.Y."/>
        </authorList>
    </citation>
    <scope>NUCLEOTIDE SEQUENCE</scope>
    <source>
        <strain evidence="1">KIGAM418</strain>
    </source>
</reference>
<comment type="caution">
    <text evidence="1">The sequence shown here is derived from an EMBL/GenBank/DDBJ whole genome shotgun (WGS) entry which is preliminary data.</text>
</comment>
<dbReference type="AlphaFoldDB" id="A0A9X1XG75"/>
<name>A0A9X1XG75_9BACL</name>
<dbReference type="RefSeq" id="WP_248254952.1">
    <property type="nucleotide sequence ID" value="NZ_JAIWJX010000004.1"/>
</dbReference>
<protein>
    <recommendedName>
        <fullName evidence="3">Lipoprotein</fullName>
    </recommendedName>
</protein>
<evidence type="ECO:0008006" key="3">
    <source>
        <dbReference type="Google" id="ProtNLM"/>
    </source>
</evidence>
<gene>
    <name evidence="1" type="ORF">LCY76_23780</name>
</gene>